<gene>
    <name evidence="2" type="ORF">SAMN05216203_2218</name>
</gene>
<dbReference type="AlphaFoldDB" id="A0A1I6IF80"/>
<reference evidence="3" key="1">
    <citation type="submission" date="2016-10" db="EMBL/GenBank/DDBJ databases">
        <authorList>
            <person name="Varghese N."/>
            <person name="Submissions S."/>
        </authorList>
    </citation>
    <scope>NUCLEOTIDE SEQUENCE [LARGE SCALE GENOMIC DNA]</scope>
    <source>
        <strain evidence="3">CGMCC 1.9167</strain>
    </source>
</reference>
<dbReference type="STRING" id="650891.SAMN05216203_2218"/>
<dbReference type="SUPFAM" id="SSF53474">
    <property type="entry name" value="alpha/beta-Hydrolases"/>
    <property type="match status" value="1"/>
</dbReference>
<accession>A0A1I6IF80</accession>
<feature type="domain" description="Serine aminopeptidase S33" evidence="1">
    <location>
        <begin position="58"/>
        <end position="318"/>
    </location>
</feature>
<dbReference type="PANTHER" id="PTHR11614">
    <property type="entry name" value="PHOSPHOLIPASE-RELATED"/>
    <property type="match status" value="1"/>
</dbReference>
<dbReference type="Proteomes" id="UP000198644">
    <property type="component" value="Unassembled WGS sequence"/>
</dbReference>
<dbReference type="Pfam" id="PF12146">
    <property type="entry name" value="Hydrolase_4"/>
    <property type="match status" value="1"/>
</dbReference>
<dbReference type="RefSeq" id="WP_175510256.1">
    <property type="nucleotide sequence ID" value="NZ_FOYW01000001.1"/>
</dbReference>
<sequence>MQGMEFRGSRRLAGKLAMAFFGVLLSGGMAMAGAVEWRVMEASDGTGVHYRYWPATSEPHAVVQVVHGAAEHSGRYDRFAQFLNRHGYAVYATDHRGHGRTRVRSEELGDAGPDAWNSFVRDEMQLSTVIRDEHPDADLVLFGHSLGSFIAQDYITRQPELIDGLVLSGTAYGPPPPQDLLEALDAAAGEAPLADSQVWAGIFTDFNKPFSDEPGFQWLSRDEAEVQKYLDDPQSGFAFSNELVRDFFQGMADLRDPAREQAIPKDLPVLVIQGELDPVGNNLEGTRALLERYKALGLTRVEHEFYDDARHELLNETNREQVQEDVLAWLNDLTR</sequence>
<dbReference type="InterPro" id="IPR051044">
    <property type="entry name" value="MAG_DAG_Lipase"/>
</dbReference>
<proteinExistence type="predicted"/>
<organism evidence="2 3">
    <name type="scientific">Marinobacter daqiaonensis</name>
    <dbReference type="NCBI Taxonomy" id="650891"/>
    <lineage>
        <taxon>Bacteria</taxon>
        <taxon>Pseudomonadati</taxon>
        <taxon>Pseudomonadota</taxon>
        <taxon>Gammaproteobacteria</taxon>
        <taxon>Pseudomonadales</taxon>
        <taxon>Marinobacteraceae</taxon>
        <taxon>Marinobacter</taxon>
    </lineage>
</organism>
<dbReference type="GO" id="GO:0016787">
    <property type="term" value="F:hydrolase activity"/>
    <property type="evidence" value="ECO:0007669"/>
    <property type="project" value="UniProtKB-KW"/>
</dbReference>
<dbReference type="InterPro" id="IPR029058">
    <property type="entry name" value="AB_hydrolase_fold"/>
</dbReference>
<name>A0A1I6IF80_9GAMM</name>
<dbReference type="InterPro" id="IPR022742">
    <property type="entry name" value="Hydrolase_4"/>
</dbReference>
<keyword evidence="3" id="KW-1185">Reference proteome</keyword>
<evidence type="ECO:0000313" key="2">
    <source>
        <dbReference type="EMBL" id="SFR65437.1"/>
    </source>
</evidence>
<keyword evidence="2" id="KW-0378">Hydrolase</keyword>
<protein>
    <submittedName>
        <fullName evidence="2">Lysophospholipase, alpha-beta hydrolase superfamily</fullName>
    </submittedName>
</protein>
<dbReference type="EMBL" id="FOYW01000001">
    <property type="protein sequence ID" value="SFR65437.1"/>
    <property type="molecule type" value="Genomic_DNA"/>
</dbReference>
<evidence type="ECO:0000313" key="3">
    <source>
        <dbReference type="Proteomes" id="UP000198644"/>
    </source>
</evidence>
<dbReference type="Gene3D" id="3.40.50.1820">
    <property type="entry name" value="alpha/beta hydrolase"/>
    <property type="match status" value="1"/>
</dbReference>
<evidence type="ECO:0000259" key="1">
    <source>
        <dbReference type="Pfam" id="PF12146"/>
    </source>
</evidence>